<dbReference type="RefSeq" id="WP_238240783.1">
    <property type="nucleotide sequence ID" value="NZ_BPQQ01000075.1"/>
</dbReference>
<protein>
    <recommendedName>
        <fullName evidence="4">JmjC domain-containing protein</fullName>
    </recommendedName>
</protein>
<dbReference type="SUPFAM" id="SSF51197">
    <property type="entry name" value="Clavaminate synthase-like"/>
    <property type="match status" value="1"/>
</dbReference>
<sequence length="312" mass="34095">MAGVLADWTEEERTAFGSRPLRLGHSLSGSPLFDDDALEQLIDATPRDRVQVGTMHRTARDPASWREGDLGSLGGRAVLDAVRRGFIWVHLRRVHETDARYRALMADIFAEWERRLPGLRTYRHSMSVLVSSPGMNVAYHVDVPGQSLWQVRGEKRVWIYPPRPPFLPQAALEDIILKRAADTALAYEDGFDDHAACLDLAPGTIATWPLNAPHRVVNGGGLSVSFTLEHWTDALRAAYAVNYANGLIRRATGRDAVLSQASLGPGAWAKLALAGLHKLLASTPPHPARSSFRVDPAAAEGIRDTAPGARAV</sequence>
<evidence type="ECO:0008006" key="4">
    <source>
        <dbReference type="Google" id="ProtNLM"/>
    </source>
</evidence>
<evidence type="ECO:0000256" key="1">
    <source>
        <dbReference type="SAM" id="MobiDB-lite"/>
    </source>
</evidence>
<gene>
    <name evidence="2" type="ORF">GMJLKIPL_5339</name>
</gene>
<dbReference type="Proteomes" id="UP001055153">
    <property type="component" value="Unassembled WGS sequence"/>
</dbReference>
<proteinExistence type="predicted"/>
<reference evidence="2" key="2">
    <citation type="submission" date="2021-08" db="EMBL/GenBank/DDBJ databases">
        <authorList>
            <person name="Tani A."/>
            <person name="Ola A."/>
            <person name="Ogura Y."/>
            <person name="Katsura K."/>
            <person name="Hayashi T."/>
        </authorList>
    </citation>
    <scope>NUCLEOTIDE SEQUENCE</scope>
    <source>
        <strain evidence="2">DSM 17168</strain>
    </source>
</reference>
<keyword evidence="3" id="KW-1185">Reference proteome</keyword>
<dbReference type="EMBL" id="BPQQ01000075">
    <property type="protein sequence ID" value="GJE03385.1"/>
    <property type="molecule type" value="Genomic_DNA"/>
</dbReference>
<organism evidence="2 3">
    <name type="scientific">Methylobacterium isbiliense</name>
    <dbReference type="NCBI Taxonomy" id="315478"/>
    <lineage>
        <taxon>Bacteria</taxon>
        <taxon>Pseudomonadati</taxon>
        <taxon>Pseudomonadota</taxon>
        <taxon>Alphaproteobacteria</taxon>
        <taxon>Hyphomicrobiales</taxon>
        <taxon>Methylobacteriaceae</taxon>
        <taxon>Methylobacterium</taxon>
    </lineage>
</organism>
<reference evidence="2" key="1">
    <citation type="journal article" date="2021" name="Front. Microbiol.">
        <title>Comprehensive Comparative Genomics and Phenotyping of Methylobacterium Species.</title>
        <authorList>
            <person name="Alessa O."/>
            <person name="Ogura Y."/>
            <person name="Fujitani Y."/>
            <person name="Takami H."/>
            <person name="Hayashi T."/>
            <person name="Sahin N."/>
            <person name="Tani A."/>
        </authorList>
    </citation>
    <scope>NUCLEOTIDE SEQUENCE</scope>
    <source>
        <strain evidence="2">DSM 17168</strain>
    </source>
</reference>
<comment type="caution">
    <text evidence="2">The sequence shown here is derived from an EMBL/GenBank/DDBJ whole genome shotgun (WGS) entry which is preliminary data.</text>
</comment>
<feature type="region of interest" description="Disordered" evidence="1">
    <location>
        <begin position="286"/>
        <end position="312"/>
    </location>
</feature>
<dbReference type="Gene3D" id="2.60.120.650">
    <property type="entry name" value="Cupin"/>
    <property type="match status" value="1"/>
</dbReference>
<evidence type="ECO:0000313" key="3">
    <source>
        <dbReference type="Proteomes" id="UP001055153"/>
    </source>
</evidence>
<evidence type="ECO:0000313" key="2">
    <source>
        <dbReference type="EMBL" id="GJE03385.1"/>
    </source>
</evidence>
<accession>A0ABQ4SLL2</accession>
<name>A0ABQ4SLL2_9HYPH</name>